<evidence type="ECO:0000313" key="1">
    <source>
        <dbReference type="EMBL" id="ELR71534.1"/>
    </source>
</evidence>
<reference evidence="1 2" key="1">
    <citation type="submission" date="2012-12" db="EMBL/GenBank/DDBJ databases">
        <title>Genome assembly of Fulvivirga imtechensis AK7.</title>
        <authorList>
            <person name="Nupur N."/>
            <person name="Khatri I."/>
            <person name="Kumar R."/>
            <person name="Subramanian S."/>
            <person name="Pinnaka A."/>
        </authorList>
    </citation>
    <scope>NUCLEOTIDE SEQUENCE [LARGE SCALE GENOMIC DNA]</scope>
    <source>
        <strain evidence="1 2">AK7</strain>
    </source>
</reference>
<comment type="caution">
    <text evidence="1">The sequence shown here is derived from an EMBL/GenBank/DDBJ whole genome shotgun (WGS) entry which is preliminary data.</text>
</comment>
<proteinExistence type="predicted"/>
<evidence type="ECO:0000313" key="2">
    <source>
        <dbReference type="Proteomes" id="UP000011135"/>
    </source>
</evidence>
<dbReference type="Proteomes" id="UP000011135">
    <property type="component" value="Unassembled WGS sequence"/>
</dbReference>
<organism evidence="1 2">
    <name type="scientific">Fulvivirga imtechensis AK7</name>
    <dbReference type="NCBI Taxonomy" id="1237149"/>
    <lineage>
        <taxon>Bacteria</taxon>
        <taxon>Pseudomonadati</taxon>
        <taxon>Bacteroidota</taxon>
        <taxon>Cytophagia</taxon>
        <taxon>Cytophagales</taxon>
        <taxon>Fulvivirgaceae</taxon>
        <taxon>Fulvivirga</taxon>
    </lineage>
</organism>
<dbReference type="RefSeq" id="WP_009580011.1">
    <property type="nucleotide sequence ID" value="NZ_AMZN01000039.1"/>
</dbReference>
<name>L8JVA5_9BACT</name>
<sequence>MAIRTYPEASNNFLVDFVYNDIMPGLTTEEAEEATEIINHHVILELTVVGGSKFIDYQYVMKTGHWWTRINLPGSIDQMLSKMPPKSA</sequence>
<dbReference type="STRING" id="1237149.C900_02597"/>
<gene>
    <name evidence="1" type="ORF">C900_02597</name>
</gene>
<accession>L8JVA5</accession>
<protein>
    <submittedName>
        <fullName evidence="1">Uncharacterized protein</fullName>
    </submittedName>
</protein>
<keyword evidence="2" id="KW-1185">Reference proteome</keyword>
<dbReference type="AlphaFoldDB" id="L8JVA5"/>
<dbReference type="EMBL" id="AMZN01000039">
    <property type="protein sequence ID" value="ELR71534.1"/>
    <property type="molecule type" value="Genomic_DNA"/>
</dbReference>